<sequence>MRFWGILRVSCLFILVPAFYGQPVSCSNLKVNPSTEVPNVEVPEISEKPKDSTVEPQVAEDAKISGPAPGSAPKSNLVFENATWDVSQLASSNLFIRQFCKDVREAKFDAHIPTEKIKKLDEACLWVNSYLKSFSWRRVRGLRENPYEDALKPDKFKDYAKWIVENIPEIKKSMHNMYDEALKLSEKQLETATSSGPYKYGFVCNDNWWKILLSGWLGGHNGCNPITFLYTIDKLHKRLGDILGSSPENSTVKSQAV</sequence>
<evidence type="ECO:0000313" key="3">
    <source>
        <dbReference type="Proteomes" id="UP001195914"/>
    </source>
</evidence>
<feature type="chain" id="PRO_5042038062" evidence="1">
    <location>
        <begin position="22"/>
        <end position="257"/>
    </location>
</feature>
<comment type="caution">
    <text evidence="2">The sequence shown here is derived from an EMBL/GenBank/DDBJ whole genome shotgun (WGS) entry which is preliminary data.</text>
</comment>
<evidence type="ECO:0000256" key="1">
    <source>
        <dbReference type="SAM" id="SignalP"/>
    </source>
</evidence>
<reference evidence="2" key="1">
    <citation type="journal article" date="2014" name="Nucleic Acids Res.">
        <title>The evolutionary dynamics of variant antigen genes in Babesia reveal a history of genomic innovation underlying host-parasite interaction.</title>
        <authorList>
            <person name="Jackson A.P."/>
            <person name="Otto T.D."/>
            <person name="Darby A."/>
            <person name="Ramaprasad A."/>
            <person name="Xia D."/>
            <person name="Echaide I.E."/>
            <person name="Farber M."/>
            <person name="Gahlot S."/>
            <person name="Gamble J."/>
            <person name="Gupta D."/>
            <person name="Gupta Y."/>
            <person name="Jackson L."/>
            <person name="Malandrin L."/>
            <person name="Malas T.B."/>
            <person name="Moussa E."/>
            <person name="Nair M."/>
            <person name="Reid A.J."/>
            <person name="Sanders M."/>
            <person name="Sharma J."/>
            <person name="Tracey A."/>
            <person name="Quail M.A."/>
            <person name="Weir W."/>
            <person name="Wastling J.M."/>
            <person name="Hall N."/>
            <person name="Willadsen P."/>
            <person name="Lingelbach K."/>
            <person name="Shiels B."/>
            <person name="Tait A."/>
            <person name="Berriman M."/>
            <person name="Allred D.R."/>
            <person name="Pain A."/>
        </authorList>
    </citation>
    <scope>NUCLEOTIDE SEQUENCE</scope>
    <source>
        <strain evidence="2">1802A</strain>
    </source>
</reference>
<keyword evidence="1" id="KW-0732">Signal</keyword>
<keyword evidence="3" id="KW-1185">Reference proteome</keyword>
<proteinExistence type="predicted"/>
<dbReference type="EMBL" id="JAHBMH010000067">
    <property type="protein sequence ID" value="KAK1934056.1"/>
    <property type="molecule type" value="Genomic_DNA"/>
</dbReference>
<organism evidence="2 3">
    <name type="scientific">Babesia divergens</name>
    <dbReference type="NCBI Taxonomy" id="32595"/>
    <lineage>
        <taxon>Eukaryota</taxon>
        <taxon>Sar</taxon>
        <taxon>Alveolata</taxon>
        <taxon>Apicomplexa</taxon>
        <taxon>Aconoidasida</taxon>
        <taxon>Piroplasmida</taxon>
        <taxon>Babesiidae</taxon>
        <taxon>Babesia</taxon>
    </lineage>
</organism>
<evidence type="ECO:0000313" key="2">
    <source>
        <dbReference type="EMBL" id="KAK1934056.1"/>
    </source>
</evidence>
<gene>
    <name evidence="2" type="ORF">X943_002754</name>
</gene>
<dbReference type="Proteomes" id="UP001195914">
    <property type="component" value="Unassembled WGS sequence"/>
</dbReference>
<dbReference type="AlphaFoldDB" id="A0AAD9LF60"/>
<name>A0AAD9LF60_BABDI</name>
<protein>
    <submittedName>
        <fullName evidence="2">Secreted antigen 1</fullName>
    </submittedName>
</protein>
<accession>A0AAD9LF60</accession>
<reference evidence="2" key="2">
    <citation type="submission" date="2021-05" db="EMBL/GenBank/DDBJ databases">
        <authorList>
            <person name="Pain A."/>
        </authorList>
    </citation>
    <scope>NUCLEOTIDE SEQUENCE</scope>
    <source>
        <strain evidence="2">1802A</strain>
    </source>
</reference>
<feature type="signal peptide" evidence="1">
    <location>
        <begin position="1"/>
        <end position="21"/>
    </location>
</feature>